<keyword evidence="2" id="KW-1185">Reference proteome</keyword>
<comment type="caution">
    <text evidence="1">The sequence shown here is derived from an EMBL/GenBank/DDBJ whole genome shotgun (WGS) entry which is preliminary data.</text>
</comment>
<protein>
    <submittedName>
        <fullName evidence="1">Uncharacterized protein</fullName>
    </submittedName>
</protein>
<name>A0AAN9NVY6_PSOTE</name>
<reference evidence="1 2" key="1">
    <citation type="submission" date="2024-01" db="EMBL/GenBank/DDBJ databases">
        <title>The genomes of 5 underutilized Papilionoideae crops provide insights into root nodulation and disease resistanc.</title>
        <authorList>
            <person name="Jiang F."/>
        </authorList>
    </citation>
    <scope>NUCLEOTIDE SEQUENCE [LARGE SCALE GENOMIC DNA]</scope>
    <source>
        <strain evidence="1">DUOXIRENSHENG_FW03</strain>
        <tissue evidence="1">Leaves</tissue>
    </source>
</reference>
<proteinExistence type="predicted"/>
<accession>A0AAN9NVY6</accession>
<gene>
    <name evidence="1" type="ORF">VNO78_32880</name>
</gene>
<evidence type="ECO:0000313" key="2">
    <source>
        <dbReference type="Proteomes" id="UP001386955"/>
    </source>
</evidence>
<dbReference type="EMBL" id="JAYMYS010000009">
    <property type="protein sequence ID" value="KAK7380370.1"/>
    <property type="molecule type" value="Genomic_DNA"/>
</dbReference>
<dbReference type="AlphaFoldDB" id="A0AAN9NVY6"/>
<evidence type="ECO:0000313" key="1">
    <source>
        <dbReference type="EMBL" id="KAK7380370.1"/>
    </source>
</evidence>
<organism evidence="1 2">
    <name type="scientific">Psophocarpus tetragonolobus</name>
    <name type="common">Winged bean</name>
    <name type="synonym">Dolichos tetragonolobus</name>
    <dbReference type="NCBI Taxonomy" id="3891"/>
    <lineage>
        <taxon>Eukaryota</taxon>
        <taxon>Viridiplantae</taxon>
        <taxon>Streptophyta</taxon>
        <taxon>Embryophyta</taxon>
        <taxon>Tracheophyta</taxon>
        <taxon>Spermatophyta</taxon>
        <taxon>Magnoliopsida</taxon>
        <taxon>eudicotyledons</taxon>
        <taxon>Gunneridae</taxon>
        <taxon>Pentapetalae</taxon>
        <taxon>rosids</taxon>
        <taxon>fabids</taxon>
        <taxon>Fabales</taxon>
        <taxon>Fabaceae</taxon>
        <taxon>Papilionoideae</taxon>
        <taxon>50 kb inversion clade</taxon>
        <taxon>NPAAA clade</taxon>
        <taxon>indigoferoid/millettioid clade</taxon>
        <taxon>Phaseoleae</taxon>
        <taxon>Psophocarpus</taxon>
    </lineage>
</organism>
<dbReference type="Proteomes" id="UP001386955">
    <property type="component" value="Unassembled WGS sequence"/>
</dbReference>
<sequence length="99" mass="11340">MDCRKESQRIAENEVDECGGEEGGLYKSVKEWLLDCSTSLWFRSVLFFLFLNQPRGTVSFCILSFAAKYRELSQETVGFYALESSLRFSVDVEWTGGDE</sequence>